<evidence type="ECO:0000313" key="2">
    <source>
        <dbReference type="Proteomes" id="UP000031012"/>
    </source>
</evidence>
<accession>A0A0B2UAV6</accession>
<proteinExistence type="predicted"/>
<gene>
    <name evidence="1" type="ORF">DH17_04385</name>
</gene>
<comment type="caution">
    <text evidence="1">The sequence shown here is derived from an EMBL/GenBank/DDBJ whole genome shotgun (WGS) entry which is preliminary data.</text>
</comment>
<reference evidence="1 2" key="1">
    <citation type="submission" date="2014-03" db="EMBL/GenBank/DDBJ databases">
        <title>Genome sequence of the diesel-degrader and plant-growth promoter Acinetobacter oleivorans PF-1 isolated from the roots of poplar tree.</title>
        <authorList>
            <person name="Gkorezis P."/>
            <person name="van Hamme J."/>
            <person name="Rineau F."/>
            <person name="Vangronsveld J."/>
            <person name="Francetti A."/>
        </authorList>
    </citation>
    <scope>NUCLEOTIDE SEQUENCE [LARGE SCALE GENOMIC DNA]</scope>
    <source>
        <strain evidence="1 2">PF1</strain>
    </source>
</reference>
<evidence type="ECO:0000313" key="1">
    <source>
        <dbReference type="EMBL" id="KHN66222.1"/>
    </source>
</evidence>
<dbReference type="EMBL" id="JHQK01000014">
    <property type="protein sequence ID" value="KHN66222.1"/>
    <property type="molecule type" value="Genomic_DNA"/>
</dbReference>
<dbReference type="AlphaFoldDB" id="A0A0B2UAV6"/>
<dbReference type="Proteomes" id="UP000031012">
    <property type="component" value="Unassembled WGS sequence"/>
</dbReference>
<sequence>MNNELAYYRKILNEKISSIKKKILRADSINEVPITNAPSLLESSQINEMVFTQAEDKKKSTLEIADKLTKLFLLTNRMSKKYINHSGLS</sequence>
<protein>
    <submittedName>
        <fullName evidence="1">Uncharacterized protein</fullName>
    </submittedName>
</protein>
<name>A0A0B2UAV6_9GAMM</name>
<organism evidence="1 2">
    <name type="scientific">Acinetobacter oleivorans</name>
    <dbReference type="NCBI Taxonomy" id="1148157"/>
    <lineage>
        <taxon>Bacteria</taxon>
        <taxon>Pseudomonadati</taxon>
        <taxon>Pseudomonadota</taxon>
        <taxon>Gammaproteobacteria</taxon>
        <taxon>Moraxellales</taxon>
        <taxon>Moraxellaceae</taxon>
        <taxon>Acinetobacter</taxon>
    </lineage>
</organism>